<feature type="transmembrane region" description="Helical" evidence="7">
    <location>
        <begin position="97"/>
        <end position="119"/>
    </location>
</feature>
<evidence type="ECO:0000256" key="2">
    <source>
        <dbReference type="ARBA" id="ARBA00022692"/>
    </source>
</evidence>
<evidence type="ECO:0000256" key="3">
    <source>
        <dbReference type="ARBA" id="ARBA00022989"/>
    </source>
</evidence>
<dbReference type="InterPro" id="IPR052337">
    <property type="entry name" value="SAT4-like"/>
</dbReference>
<evidence type="ECO:0000313" key="9">
    <source>
        <dbReference type="EMBL" id="KAA6409559.1"/>
    </source>
</evidence>
<feature type="domain" description="Rhodopsin" evidence="8">
    <location>
        <begin position="39"/>
        <end position="273"/>
    </location>
</feature>
<dbReference type="PANTHER" id="PTHR33048">
    <property type="entry name" value="PTH11-LIKE INTEGRAL MEMBRANE PROTEIN (AFU_ORTHOLOGUE AFUA_5G11245)"/>
    <property type="match status" value="1"/>
</dbReference>
<organism evidence="9 10">
    <name type="scientific">Lasallia pustulata</name>
    <dbReference type="NCBI Taxonomy" id="136370"/>
    <lineage>
        <taxon>Eukaryota</taxon>
        <taxon>Fungi</taxon>
        <taxon>Dikarya</taxon>
        <taxon>Ascomycota</taxon>
        <taxon>Pezizomycotina</taxon>
        <taxon>Lecanoromycetes</taxon>
        <taxon>OSLEUM clade</taxon>
        <taxon>Umbilicariomycetidae</taxon>
        <taxon>Umbilicariales</taxon>
        <taxon>Umbilicariaceae</taxon>
        <taxon>Lasallia</taxon>
    </lineage>
</organism>
<feature type="transmembrane region" description="Helical" evidence="7">
    <location>
        <begin position="54"/>
        <end position="77"/>
    </location>
</feature>
<feature type="region of interest" description="Disordered" evidence="6">
    <location>
        <begin position="288"/>
        <end position="346"/>
    </location>
</feature>
<dbReference type="AlphaFoldDB" id="A0A5M8PJE5"/>
<reference evidence="9 10" key="1">
    <citation type="submission" date="2019-09" db="EMBL/GenBank/DDBJ databases">
        <title>The hologenome of the rock-dwelling lichen Lasallia pustulata.</title>
        <authorList>
            <person name="Greshake Tzovaras B."/>
            <person name="Segers F."/>
            <person name="Bicker A."/>
            <person name="Dal Grande F."/>
            <person name="Otte J."/>
            <person name="Hankeln T."/>
            <person name="Schmitt I."/>
            <person name="Ebersberger I."/>
        </authorList>
    </citation>
    <scope>NUCLEOTIDE SEQUENCE [LARGE SCALE GENOMIC DNA]</scope>
    <source>
        <strain evidence="9">A1-1</strain>
    </source>
</reference>
<feature type="transmembrane region" description="Helical" evidence="7">
    <location>
        <begin position="25"/>
        <end position="42"/>
    </location>
</feature>
<comment type="subcellular location">
    <subcellularLocation>
        <location evidence="1">Membrane</location>
        <topology evidence="1">Multi-pass membrane protein</topology>
    </subcellularLocation>
</comment>
<dbReference type="EMBL" id="VXIT01000010">
    <property type="protein sequence ID" value="KAA6409559.1"/>
    <property type="molecule type" value="Genomic_DNA"/>
</dbReference>
<dbReference type="Pfam" id="PF20684">
    <property type="entry name" value="Fung_rhodopsin"/>
    <property type="match status" value="1"/>
</dbReference>
<evidence type="ECO:0000256" key="7">
    <source>
        <dbReference type="SAM" id="Phobius"/>
    </source>
</evidence>
<evidence type="ECO:0000256" key="6">
    <source>
        <dbReference type="SAM" id="MobiDB-lite"/>
    </source>
</evidence>
<proteinExistence type="inferred from homology"/>
<name>A0A5M8PJE5_9LECA</name>
<dbReference type="OrthoDB" id="5417844at2759"/>
<keyword evidence="2 7" id="KW-0812">Transmembrane</keyword>
<feature type="transmembrane region" description="Helical" evidence="7">
    <location>
        <begin position="174"/>
        <end position="194"/>
    </location>
</feature>
<accession>A0A5M8PJE5</accession>
<dbReference type="InterPro" id="IPR049326">
    <property type="entry name" value="Rhodopsin_dom_fungi"/>
</dbReference>
<comment type="similarity">
    <text evidence="5">Belongs to the SAT4 family.</text>
</comment>
<sequence length="369" mass="40857">MFIPALSGRAVNMKENRQPEMLRDMIPFVILANLAVIGRFTSRRMTRAAIGADDYMILLGLLLNWGVFAIMLVDLHLGNGKHSQVAPPSNVTKFFKAVFSVSIVYASTITAIKLAILLFYQRLFTTAKFMLATRVVGGIVVLWWFVVVIVQIFSCRPIHGLWDTSIPSTCIDPTLFFIGVAVPNIATDLIMLGLPVQMVWRLQTSLAQKIALTVTFMAGGSVVVASLYRIVKLPATTASDPLWSYTNATIWTSIEPSVGVVSACLPTMRPLLQYILSSRDRLESLAENAQDQARRHGIQLDSNPQKAHRAKALDKDNGINDGTNFQPNNNLPRKTAVSSGKLRPDPERDEMLLVGIHVQQDVQIDRTML</sequence>
<gene>
    <name evidence="9" type="ORF">FRX48_06170</name>
</gene>
<protein>
    <recommendedName>
        <fullName evidence="8">Rhodopsin domain-containing protein</fullName>
    </recommendedName>
</protein>
<evidence type="ECO:0000256" key="4">
    <source>
        <dbReference type="ARBA" id="ARBA00023136"/>
    </source>
</evidence>
<dbReference type="Proteomes" id="UP000324767">
    <property type="component" value="Unassembled WGS sequence"/>
</dbReference>
<dbReference type="PANTHER" id="PTHR33048:SF163">
    <property type="entry name" value="INTEGRAL MEMBRANE PROTEIN (AFU_ORTHOLOGUE AFUA_8G05510)"/>
    <property type="match status" value="1"/>
</dbReference>
<evidence type="ECO:0000313" key="10">
    <source>
        <dbReference type="Proteomes" id="UP000324767"/>
    </source>
</evidence>
<feature type="transmembrane region" description="Helical" evidence="7">
    <location>
        <begin position="206"/>
        <end position="228"/>
    </location>
</feature>
<evidence type="ECO:0000256" key="1">
    <source>
        <dbReference type="ARBA" id="ARBA00004141"/>
    </source>
</evidence>
<keyword evidence="3 7" id="KW-1133">Transmembrane helix</keyword>
<feature type="transmembrane region" description="Helical" evidence="7">
    <location>
        <begin position="131"/>
        <end position="154"/>
    </location>
</feature>
<keyword evidence="4 7" id="KW-0472">Membrane</keyword>
<comment type="caution">
    <text evidence="9">The sequence shown here is derived from an EMBL/GenBank/DDBJ whole genome shotgun (WGS) entry which is preliminary data.</text>
</comment>
<evidence type="ECO:0000259" key="8">
    <source>
        <dbReference type="Pfam" id="PF20684"/>
    </source>
</evidence>
<feature type="compositionally biased region" description="Polar residues" evidence="6">
    <location>
        <begin position="320"/>
        <end position="338"/>
    </location>
</feature>
<dbReference type="GO" id="GO:0016020">
    <property type="term" value="C:membrane"/>
    <property type="evidence" value="ECO:0007669"/>
    <property type="project" value="UniProtKB-SubCell"/>
</dbReference>
<evidence type="ECO:0000256" key="5">
    <source>
        <dbReference type="ARBA" id="ARBA00038359"/>
    </source>
</evidence>